<feature type="region of interest" description="Disordered" evidence="7">
    <location>
        <begin position="226"/>
        <end position="257"/>
    </location>
</feature>
<dbReference type="InterPro" id="IPR035952">
    <property type="entry name" value="Rhomboid-like_sf"/>
</dbReference>
<sequence length="257" mass="27624">MFLPLNDENPLEEVRHAYVTWALIAANVAVFLLVQQGWTGAIETSTAFSYGTIPAVLSHMAVLPEDFIHLPAEATLASYMFFHGGWGHLIVNMAFLWVFGDNVEDALGHARYLAFYFLTGIAGAIVYTLGHPASEVPLIGASAAVSGVVGAYAMLHPNVRIWVLVLMRIPLRLPAIWPIGAWILYQVWSAVTQNQADTAWLAHLGGLVAGGLLVIPMRRRGVPLWVTTRDGTPPAPPPSAAPPEGPPSGPPSAQSPR</sequence>
<dbReference type="SUPFAM" id="SSF144091">
    <property type="entry name" value="Rhomboid-like"/>
    <property type="match status" value="1"/>
</dbReference>
<reference evidence="10 11" key="1">
    <citation type="submission" date="2022-04" db="EMBL/GenBank/DDBJ databases">
        <authorList>
            <person name="Grouzdev D.S."/>
            <person name="Pantiukh K.S."/>
            <person name="Krutkina M.S."/>
        </authorList>
    </citation>
    <scope>NUCLEOTIDE SEQUENCE [LARGE SCALE GENOMIC DNA]</scope>
    <source>
        <strain evidence="10 11">6x-1</strain>
    </source>
</reference>
<feature type="transmembrane region" description="Helical" evidence="8">
    <location>
        <begin position="162"/>
        <end position="185"/>
    </location>
</feature>
<dbReference type="InterPro" id="IPR050925">
    <property type="entry name" value="Rhomboid_protease_S54"/>
</dbReference>
<dbReference type="InterPro" id="IPR022764">
    <property type="entry name" value="Peptidase_S54_rhomboid_dom"/>
</dbReference>
<comment type="subcellular location">
    <subcellularLocation>
        <location evidence="1">Membrane</location>
        <topology evidence="1">Multi-pass membrane protein</topology>
    </subcellularLocation>
</comment>
<comment type="similarity">
    <text evidence="2">Belongs to the peptidase S54 family.</text>
</comment>
<dbReference type="GO" id="GO:0006508">
    <property type="term" value="P:proteolysis"/>
    <property type="evidence" value="ECO:0007669"/>
    <property type="project" value="UniProtKB-KW"/>
</dbReference>
<evidence type="ECO:0000256" key="3">
    <source>
        <dbReference type="ARBA" id="ARBA00022692"/>
    </source>
</evidence>
<dbReference type="EMBL" id="JALKCH010000006">
    <property type="protein sequence ID" value="MCK0197561.1"/>
    <property type="molecule type" value="Genomic_DNA"/>
</dbReference>
<keyword evidence="11" id="KW-1185">Reference proteome</keyword>
<evidence type="ECO:0000256" key="8">
    <source>
        <dbReference type="SAM" id="Phobius"/>
    </source>
</evidence>
<evidence type="ECO:0000313" key="10">
    <source>
        <dbReference type="EMBL" id="MCK0197561.1"/>
    </source>
</evidence>
<dbReference type="PANTHER" id="PTHR43731:SF14">
    <property type="entry name" value="PRESENILIN-ASSOCIATED RHOMBOID-LIKE PROTEIN, MITOCHONDRIAL"/>
    <property type="match status" value="1"/>
</dbReference>
<feature type="transmembrane region" description="Helical" evidence="8">
    <location>
        <begin position="112"/>
        <end position="130"/>
    </location>
</feature>
<evidence type="ECO:0000256" key="2">
    <source>
        <dbReference type="ARBA" id="ARBA00009045"/>
    </source>
</evidence>
<evidence type="ECO:0000256" key="6">
    <source>
        <dbReference type="ARBA" id="ARBA00023136"/>
    </source>
</evidence>
<dbReference type="GO" id="GO:0008233">
    <property type="term" value="F:peptidase activity"/>
    <property type="evidence" value="ECO:0007669"/>
    <property type="project" value="UniProtKB-KW"/>
</dbReference>
<gene>
    <name evidence="10" type="ORF">MWN34_11610</name>
</gene>
<proteinExistence type="inferred from homology"/>
<dbReference type="RefSeq" id="WP_247029371.1">
    <property type="nucleotide sequence ID" value="NZ_JALKCH010000006.1"/>
</dbReference>
<feature type="transmembrane region" description="Helical" evidence="8">
    <location>
        <begin position="16"/>
        <end position="34"/>
    </location>
</feature>
<name>A0ABT0DC75_9HYPH</name>
<accession>A0ABT0DC75</accession>
<feature type="compositionally biased region" description="Pro residues" evidence="7">
    <location>
        <begin position="233"/>
        <end position="250"/>
    </location>
</feature>
<feature type="transmembrane region" description="Helical" evidence="8">
    <location>
        <begin position="136"/>
        <end position="155"/>
    </location>
</feature>
<evidence type="ECO:0000256" key="7">
    <source>
        <dbReference type="SAM" id="MobiDB-lite"/>
    </source>
</evidence>
<feature type="transmembrane region" description="Helical" evidence="8">
    <location>
        <begin position="197"/>
        <end position="215"/>
    </location>
</feature>
<comment type="caution">
    <text evidence="10">The sequence shown here is derived from an EMBL/GenBank/DDBJ whole genome shotgun (WGS) entry which is preliminary data.</text>
</comment>
<evidence type="ECO:0000256" key="4">
    <source>
        <dbReference type="ARBA" id="ARBA00022801"/>
    </source>
</evidence>
<keyword evidence="10" id="KW-0645">Protease</keyword>
<feature type="transmembrane region" description="Helical" evidence="8">
    <location>
        <begin position="76"/>
        <end position="100"/>
    </location>
</feature>
<keyword evidence="3 8" id="KW-0812">Transmembrane</keyword>
<keyword evidence="6 8" id="KW-0472">Membrane</keyword>
<evidence type="ECO:0000256" key="1">
    <source>
        <dbReference type="ARBA" id="ARBA00004141"/>
    </source>
</evidence>
<dbReference type="Pfam" id="PF01694">
    <property type="entry name" value="Rhomboid"/>
    <property type="match status" value="1"/>
</dbReference>
<protein>
    <submittedName>
        <fullName evidence="10">Rhomboid family intramembrane serine protease</fullName>
    </submittedName>
</protein>
<keyword evidence="5 8" id="KW-1133">Transmembrane helix</keyword>
<dbReference type="Gene3D" id="1.20.1540.10">
    <property type="entry name" value="Rhomboid-like"/>
    <property type="match status" value="1"/>
</dbReference>
<dbReference type="PANTHER" id="PTHR43731">
    <property type="entry name" value="RHOMBOID PROTEASE"/>
    <property type="match status" value="1"/>
</dbReference>
<evidence type="ECO:0000259" key="9">
    <source>
        <dbReference type="Pfam" id="PF01694"/>
    </source>
</evidence>
<organism evidence="10 11">
    <name type="scientific">Ancylobacter crimeensis</name>
    <dbReference type="NCBI Taxonomy" id="2579147"/>
    <lineage>
        <taxon>Bacteria</taxon>
        <taxon>Pseudomonadati</taxon>
        <taxon>Pseudomonadota</taxon>
        <taxon>Alphaproteobacteria</taxon>
        <taxon>Hyphomicrobiales</taxon>
        <taxon>Xanthobacteraceae</taxon>
        <taxon>Ancylobacter</taxon>
    </lineage>
</organism>
<feature type="domain" description="Peptidase S54 rhomboid" evidence="9">
    <location>
        <begin position="75"/>
        <end position="218"/>
    </location>
</feature>
<keyword evidence="4" id="KW-0378">Hydrolase</keyword>
<evidence type="ECO:0000256" key="5">
    <source>
        <dbReference type="ARBA" id="ARBA00022989"/>
    </source>
</evidence>
<evidence type="ECO:0000313" key="11">
    <source>
        <dbReference type="Proteomes" id="UP001203284"/>
    </source>
</evidence>
<dbReference type="Proteomes" id="UP001203284">
    <property type="component" value="Unassembled WGS sequence"/>
</dbReference>
<feature type="transmembrane region" description="Helical" evidence="8">
    <location>
        <begin position="46"/>
        <end position="64"/>
    </location>
</feature>